<name>A0ABN8M7N2_9CNID</name>
<sequence length="84" mass="8552">MSRSGVYSCLPVNRAGVGETATVNLTVVDLPRVSVSPASLIILEGIDNATLTCNATGIPSPVITWSLISTAGPSILSQSAVLNL</sequence>
<evidence type="ECO:0000313" key="3">
    <source>
        <dbReference type="Proteomes" id="UP001159427"/>
    </source>
</evidence>
<feature type="domain" description="Ig-like" evidence="1">
    <location>
        <begin position="31"/>
        <end position="65"/>
    </location>
</feature>
<proteinExistence type="predicted"/>
<dbReference type="InterPro" id="IPR036179">
    <property type="entry name" value="Ig-like_dom_sf"/>
</dbReference>
<gene>
    <name evidence="2" type="ORF">PEVE_00026239</name>
</gene>
<organism evidence="2 3">
    <name type="scientific">Porites evermanni</name>
    <dbReference type="NCBI Taxonomy" id="104178"/>
    <lineage>
        <taxon>Eukaryota</taxon>
        <taxon>Metazoa</taxon>
        <taxon>Cnidaria</taxon>
        <taxon>Anthozoa</taxon>
        <taxon>Hexacorallia</taxon>
        <taxon>Scleractinia</taxon>
        <taxon>Fungiina</taxon>
        <taxon>Poritidae</taxon>
        <taxon>Porites</taxon>
    </lineage>
</organism>
<dbReference type="InterPro" id="IPR013783">
    <property type="entry name" value="Ig-like_fold"/>
</dbReference>
<keyword evidence="3" id="KW-1185">Reference proteome</keyword>
<protein>
    <recommendedName>
        <fullName evidence="1">Ig-like domain-containing protein</fullName>
    </recommendedName>
</protein>
<dbReference type="EMBL" id="CALNXI010000355">
    <property type="protein sequence ID" value="CAH3025490.1"/>
    <property type="molecule type" value="Genomic_DNA"/>
</dbReference>
<dbReference type="Gene3D" id="2.60.40.10">
    <property type="entry name" value="Immunoglobulins"/>
    <property type="match status" value="1"/>
</dbReference>
<comment type="caution">
    <text evidence="2">The sequence shown here is derived from an EMBL/GenBank/DDBJ whole genome shotgun (WGS) entry which is preliminary data.</text>
</comment>
<dbReference type="Proteomes" id="UP001159427">
    <property type="component" value="Unassembled WGS sequence"/>
</dbReference>
<reference evidence="2 3" key="1">
    <citation type="submission" date="2022-05" db="EMBL/GenBank/DDBJ databases">
        <authorList>
            <consortium name="Genoscope - CEA"/>
            <person name="William W."/>
        </authorList>
    </citation>
    <scope>NUCLEOTIDE SEQUENCE [LARGE SCALE GENOMIC DNA]</scope>
</reference>
<dbReference type="InterPro" id="IPR007110">
    <property type="entry name" value="Ig-like_dom"/>
</dbReference>
<feature type="non-terminal residue" evidence="2">
    <location>
        <position position="84"/>
    </location>
</feature>
<evidence type="ECO:0000313" key="2">
    <source>
        <dbReference type="EMBL" id="CAH3025490.1"/>
    </source>
</evidence>
<accession>A0ABN8M7N2</accession>
<dbReference type="PROSITE" id="PS50835">
    <property type="entry name" value="IG_LIKE"/>
    <property type="match status" value="1"/>
</dbReference>
<evidence type="ECO:0000259" key="1">
    <source>
        <dbReference type="PROSITE" id="PS50835"/>
    </source>
</evidence>
<dbReference type="SUPFAM" id="SSF48726">
    <property type="entry name" value="Immunoglobulin"/>
    <property type="match status" value="1"/>
</dbReference>